<reference evidence="2" key="1">
    <citation type="journal article" date="2013" name="Science">
        <title>The Amborella genome and the evolution of flowering plants.</title>
        <authorList>
            <consortium name="Amborella Genome Project"/>
        </authorList>
    </citation>
    <scope>NUCLEOTIDE SEQUENCE [LARGE SCALE GENOMIC DNA]</scope>
</reference>
<evidence type="ECO:0000313" key="1">
    <source>
        <dbReference type="EMBL" id="ERN08939.1"/>
    </source>
</evidence>
<accession>W1PMC3</accession>
<name>W1PMC3_AMBTC</name>
<dbReference type="HOGENOM" id="CLU_2577035_0_0_1"/>
<proteinExistence type="predicted"/>
<sequence length="81" mass="9347">MWLQKVYSRSASLYYQSACLHCQSDLFNCRSVVAPKGVLPRARLHTTASHCPHRRSDLVNRWSDLVNCWSDLINALRETRG</sequence>
<dbReference type="Proteomes" id="UP000017836">
    <property type="component" value="Unassembled WGS sequence"/>
</dbReference>
<dbReference type="EMBL" id="KI393208">
    <property type="protein sequence ID" value="ERN08939.1"/>
    <property type="molecule type" value="Genomic_DNA"/>
</dbReference>
<protein>
    <submittedName>
        <fullName evidence="1">Uncharacterized protein</fullName>
    </submittedName>
</protein>
<gene>
    <name evidence="1" type="ORF">AMTR_s00015p00258020</name>
</gene>
<keyword evidence="2" id="KW-1185">Reference proteome</keyword>
<evidence type="ECO:0000313" key="2">
    <source>
        <dbReference type="Proteomes" id="UP000017836"/>
    </source>
</evidence>
<dbReference type="AlphaFoldDB" id="W1PMC3"/>
<dbReference type="Gramene" id="ERN08939">
    <property type="protein sequence ID" value="ERN08939"/>
    <property type="gene ID" value="AMTR_s00015p00258020"/>
</dbReference>
<organism evidence="1 2">
    <name type="scientific">Amborella trichopoda</name>
    <dbReference type="NCBI Taxonomy" id="13333"/>
    <lineage>
        <taxon>Eukaryota</taxon>
        <taxon>Viridiplantae</taxon>
        <taxon>Streptophyta</taxon>
        <taxon>Embryophyta</taxon>
        <taxon>Tracheophyta</taxon>
        <taxon>Spermatophyta</taxon>
        <taxon>Magnoliopsida</taxon>
        <taxon>Amborellales</taxon>
        <taxon>Amborellaceae</taxon>
        <taxon>Amborella</taxon>
    </lineage>
</organism>